<feature type="domain" description="Glycosyltransferase subfamily 4-like N-terminal" evidence="2">
    <location>
        <begin position="73"/>
        <end position="184"/>
    </location>
</feature>
<dbReference type="PANTHER" id="PTHR12526">
    <property type="entry name" value="GLYCOSYLTRANSFERASE"/>
    <property type="match status" value="1"/>
</dbReference>
<reference evidence="4" key="1">
    <citation type="journal article" date="2019" name="Int. J. Syst. Evol. Microbiol.">
        <title>The Global Catalogue of Microorganisms (GCM) 10K type strain sequencing project: providing services to taxonomists for standard genome sequencing and annotation.</title>
        <authorList>
            <consortium name="The Broad Institute Genomics Platform"/>
            <consortium name="The Broad Institute Genome Sequencing Center for Infectious Disease"/>
            <person name="Wu L."/>
            <person name="Ma J."/>
        </authorList>
    </citation>
    <scope>NUCLEOTIDE SEQUENCE [LARGE SCALE GENOMIC DNA]</scope>
    <source>
        <strain evidence="4">KCTC 52165</strain>
    </source>
</reference>
<gene>
    <name evidence="3" type="ORF">ACFOHJ_10120</name>
</gene>
<proteinExistence type="predicted"/>
<feature type="transmembrane region" description="Helical" evidence="1">
    <location>
        <begin position="70"/>
        <end position="88"/>
    </location>
</feature>
<dbReference type="EMBL" id="JBHRTK010000012">
    <property type="protein sequence ID" value="MFC3206565.1"/>
    <property type="molecule type" value="Genomic_DNA"/>
</dbReference>
<dbReference type="RefSeq" id="WP_378220380.1">
    <property type="nucleotide sequence ID" value="NZ_JBHRTK010000012.1"/>
</dbReference>
<dbReference type="SUPFAM" id="SSF53756">
    <property type="entry name" value="UDP-Glycosyltransferase/glycogen phosphorylase"/>
    <property type="match status" value="1"/>
</dbReference>
<dbReference type="CDD" id="cd03801">
    <property type="entry name" value="GT4_PimA-like"/>
    <property type="match status" value="1"/>
</dbReference>
<dbReference type="Pfam" id="PF13692">
    <property type="entry name" value="Glyco_trans_1_4"/>
    <property type="match status" value="1"/>
</dbReference>
<comment type="caution">
    <text evidence="3">The sequence shown here is derived from an EMBL/GenBank/DDBJ whole genome shotgun (WGS) entry which is preliminary data.</text>
</comment>
<name>A0ABV7K8B2_9HYPH</name>
<keyword evidence="1" id="KW-1133">Transmembrane helix</keyword>
<protein>
    <submittedName>
        <fullName evidence="3">Glycosyltransferase family 4 protein</fullName>
        <ecNumber evidence="3">2.4.-.-</ecNumber>
    </submittedName>
</protein>
<dbReference type="PANTHER" id="PTHR12526:SF631">
    <property type="entry name" value="BLL6306 PROTEIN"/>
    <property type="match status" value="1"/>
</dbReference>
<keyword evidence="3" id="KW-0808">Transferase</keyword>
<evidence type="ECO:0000256" key="1">
    <source>
        <dbReference type="SAM" id="Phobius"/>
    </source>
</evidence>
<dbReference type="Gene3D" id="3.40.50.2000">
    <property type="entry name" value="Glycogen Phosphorylase B"/>
    <property type="match status" value="2"/>
</dbReference>
<dbReference type="Pfam" id="PF13439">
    <property type="entry name" value="Glyco_transf_4"/>
    <property type="match status" value="1"/>
</dbReference>
<sequence length="380" mass="41391">MHRADVARRAAPGRMMSPRPIRVLCVVPRGITGRGGIETLFAHVDEQLRSGPDTGLEMVFMDSRGGASRAGWIFYFPFALAHYVWLLASRRYDIVHLNTTTNASAWRKWLLQSIAGLAGVKTVVHFHSSFLPKPGEPRGVWVSVLRRVFERAGAVVVLGEYWRTFVARFYDMPAERFQVVANGVVDFAPAAPQAREEGAPVRLLFAGNLTDAKGAGVLLQSLALLPPELPKWHAVLAGAGDVAAFRDRATELGIAGEVEFTGWMVRDTILPLYRQTDIVVLPSRSEGLPVCLLEGACAGAALVSTPVGSIADVLHDGENGLMVMPDDPDALAHALAQLIGDAARREAFRTASRSIYVSRFQLEAMIGALREVYQKVLASR</sequence>
<keyword evidence="1" id="KW-0812">Transmembrane</keyword>
<keyword evidence="4" id="KW-1185">Reference proteome</keyword>
<evidence type="ECO:0000259" key="2">
    <source>
        <dbReference type="Pfam" id="PF13439"/>
    </source>
</evidence>
<evidence type="ECO:0000313" key="4">
    <source>
        <dbReference type="Proteomes" id="UP001595583"/>
    </source>
</evidence>
<keyword evidence="3" id="KW-0328">Glycosyltransferase</keyword>
<organism evidence="3 4">
    <name type="scientific">Aquamicrobium soli</name>
    <dbReference type="NCBI Taxonomy" id="1811518"/>
    <lineage>
        <taxon>Bacteria</taxon>
        <taxon>Pseudomonadati</taxon>
        <taxon>Pseudomonadota</taxon>
        <taxon>Alphaproteobacteria</taxon>
        <taxon>Hyphomicrobiales</taxon>
        <taxon>Phyllobacteriaceae</taxon>
        <taxon>Aquamicrobium</taxon>
    </lineage>
</organism>
<accession>A0ABV7K8B2</accession>
<dbReference type="GO" id="GO:0016757">
    <property type="term" value="F:glycosyltransferase activity"/>
    <property type="evidence" value="ECO:0007669"/>
    <property type="project" value="UniProtKB-KW"/>
</dbReference>
<keyword evidence="1" id="KW-0472">Membrane</keyword>
<evidence type="ECO:0000313" key="3">
    <source>
        <dbReference type="EMBL" id="MFC3206565.1"/>
    </source>
</evidence>
<dbReference type="InterPro" id="IPR028098">
    <property type="entry name" value="Glyco_trans_4-like_N"/>
</dbReference>
<dbReference type="EC" id="2.4.-.-" evidence="3"/>
<dbReference type="Proteomes" id="UP001595583">
    <property type="component" value="Unassembled WGS sequence"/>
</dbReference>